<sequence>MLTIHDLPTVNAILNVTSGLLLICGYAFIRRRNIDAHKVCMLGAVFASALFLTSYGIYHAHAGATKFAGTGWVRPLYFAILISHSALAALIVPMVLVTLFRALKGDFQRHRAIARWTLPIWLYVSVTGVLIYLMLYHLFPSR</sequence>
<evidence type="ECO:0000313" key="3">
    <source>
        <dbReference type="Proteomes" id="UP001204798"/>
    </source>
</evidence>
<keyword evidence="1" id="KW-0472">Membrane</keyword>
<name>A0ABT2EKA1_9BACT</name>
<gene>
    <name evidence="2" type="ORF">M2350_000775</name>
</gene>
<feature type="transmembrane region" description="Helical" evidence="1">
    <location>
        <begin position="78"/>
        <end position="100"/>
    </location>
</feature>
<dbReference type="EMBL" id="JANUCP010000001">
    <property type="protein sequence ID" value="MCS3918378.1"/>
    <property type="molecule type" value="Genomic_DNA"/>
</dbReference>
<proteinExistence type="predicted"/>
<keyword evidence="1" id="KW-0812">Transmembrane</keyword>
<dbReference type="PANTHER" id="PTHR37692">
    <property type="entry name" value="HYPOTHETICAL MEMBRANE SPANNING PROTEIN"/>
    <property type="match status" value="1"/>
</dbReference>
<protein>
    <submittedName>
        <fullName evidence="2">Uncharacterized membrane protein YozB (DUF420 family)</fullName>
    </submittedName>
</protein>
<dbReference type="Gene3D" id="1.20.120.80">
    <property type="entry name" value="Cytochrome c oxidase, subunit III, four-helix bundle"/>
    <property type="match status" value="1"/>
</dbReference>
<organism evidence="2 3">
    <name type="scientific">Candidatus Fervidibacter sacchari</name>
    <dbReference type="NCBI Taxonomy" id="1448929"/>
    <lineage>
        <taxon>Bacteria</taxon>
        <taxon>Candidatus Fervidibacterota</taxon>
        <taxon>Candidatus Fervidibacter</taxon>
    </lineage>
</organism>
<evidence type="ECO:0000313" key="2">
    <source>
        <dbReference type="EMBL" id="MCS3918378.1"/>
    </source>
</evidence>
<dbReference type="RefSeq" id="WP_259094099.1">
    <property type="nucleotide sequence ID" value="NZ_CP130454.1"/>
</dbReference>
<dbReference type="InterPro" id="IPR007352">
    <property type="entry name" value="DUF420"/>
</dbReference>
<dbReference type="InterPro" id="IPR013833">
    <property type="entry name" value="Cyt_c_oxidase_su3_a-hlx"/>
</dbReference>
<dbReference type="Pfam" id="PF04238">
    <property type="entry name" value="DUF420"/>
    <property type="match status" value="1"/>
</dbReference>
<comment type="caution">
    <text evidence="2">The sequence shown here is derived from an EMBL/GenBank/DDBJ whole genome shotgun (WGS) entry which is preliminary data.</text>
</comment>
<dbReference type="Proteomes" id="UP001204798">
    <property type="component" value="Unassembled WGS sequence"/>
</dbReference>
<reference evidence="2 3" key="1">
    <citation type="submission" date="2022-08" db="EMBL/GenBank/DDBJ databases">
        <title>Bacterial and archaeal communities from various locations to study Microbial Dark Matter (Phase II).</title>
        <authorList>
            <person name="Stepanauskas R."/>
        </authorList>
    </citation>
    <scope>NUCLEOTIDE SEQUENCE [LARGE SCALE GENOMIC DNA]</scope>
    <source>
        <strain evidence="2 3">PD1</strain>
    </source>
</reference>
<dbReference type="PANTHER" id="PTHR37692:SF1">
    <property type="entry name" value="DUF420 DOMAIN-CONTAINING PROTEIN"/>
    <property type="match status" value="1"/>
</dbReference>
<feature type="transmembrane region" description="Helical" evidence="1">
    <location>
        <begin position="120"/>
        <end position="139"/>
    </location>
</feature>
<feature type="transmembrane region" description="Helical" evidence="1">
    <location>
        <begin position="41"/>
        <end position="58"/>
    </location>
</feature>
<keyword evidence="3" id="KW-1185">Reference proteome</keyword>
<keyword evidence="1" id="KW-1133">Transmembrane helix</keyword>
<feature type="transmembrane region" description="Helical" evidence="1">
    <location>
        <begin position="12"/>
        <end position="29"/>
    </location>
</feature>
<evidence type="ECO:0000256" key="1">
    <source>
        <dbReference type="SAM" id="Phobius"/>
    </source>
</evidence>
<accession>A0ABT2EKA1</accession>